<reference evidence="2" key="1">
    <citation type="journal article" date="2021" name="IMA Fungus">
        <title>Genomic characterization of three marine fungi, including Emericellopsis atlantica sp. nov. with signatures of a generalist lifestyle and marine biomass degradation.</title>
        <authorList>
            <person name="Hagestad O.C."/>
            <person name="Hou L."/>
            <person name="Andersen J.H."/>
            <person name="Hansen E.H."/>
            <person name="Altermark B."/>
            <person name="Li C."/>
            <person name="Kuhnert E."/>
            <person name="Cox R.J."/>
            <person name="Crous P.W."/>
            <person name="Spatafora J.W."/>
            <person name="Lail K."/>
            <person name="Amirebrahimi M."/>
            <person name="Lipzen A."/>
            <person name="Pangilinan J."/>
            <person name="Andreopoulos W."/>
            <person name="Hayes R.D."/>
            <person name="Ng V."/>
            <person name="Grigoriev I.V."/>
            <person name="Jackson S.A."/>
            <person name="Sutton T.D.S."/>
            <person name="Dobson A.D.W."/>
            <person name="Rama T."/>
        </authorList>
    </citation>
    <scope>NUCLEOTIDE SEQUENCE</scope>
    <source>
        <strain evidence="2">TS7</strain>
    </source>
</reference>
<proteinExistence type="predicted"/>
<organism evidence="2 3">
    <name type="scientific">Emericellopsis atlantica</name>
    <dbReference type="NCBI Taxonomy" id="2614577"/>
    <lineage>
        <taxon>Eukaryota</taxon>
        <taxon>Fungi</taxon>
        <taxon>Dikarya</taxon>
        <taxon>Ascomycota</taxon>
        <taxon>Pezizomycotina</taxon>
        <taxon>Sordariomycetes</taxon>
        <taxon>Hypocreomycetidae</taxon>
        <taxon>Hypocreales</taxon>
        <taxon>Bionectriaceae</taxon>
        <taxon>Emericellopsis</taxon>
    </lineage>
</organism>
<dbReference type="EMBL" id="MU251260">
    <property type="protein sequence ID" value="KAG9252820.1"/>
    <property type="molecule type" value="Genomic_DNA"/>
</dbReference>
<gene>
    <name evidence="2" type="ORF">F5Z01DRAFT_659536</name>
</gene>
<evidence type="ECO:0000259" key="1">
    <source>
        <dbReference type="Pfam" id="PF01814"/>
    </source>
</evidence>
<dbReference type="PANTHER" id="PTHR38048:SF1">
    <property type="entry name" value="HEMERYTHRIN-LIKE DOMAIN-CONTAINING PROTEIN"/>
    <property type="match status" value="1"/>
</dbReference>
<dbReference type="OrthoDB" id="10044044at2759"/>
<accession>A0A9P7ZIW1</accession>
<protein>
    <recommendedName>
        <fullName evidence="1">Hemerythrin-like domain-containing protein</fullName>
    </recommendedName>
</protein>
<sequence length="229" mass="26568">MRYLARRCRTALCTATTLTPLRNPTPAYLLASRRASSRAGAPTAQSLIHKMSANDSKAAASPAAEEKLPPLSDHDFRIYNNMADHMDLFHNNFRQSWNLLWQACCNNKRPRNLTLKQFLDEGLRFIQHLTVHHNIEEQHIFPVLAKKMPEFRGDLQAQHKLIHAGMDRMADYLRGCKTGEYEFELSGLKARMETWGDVLWTHLDDEVRTLGAENMRKYWTKEEMVRMPM</sequence>
<dbReference type="InterPro" id="IPR012312">
    <property type="entry name" value="Hemerythrin-like"/>
</dbReference>
<dbReference type="AlphaFoldDB" id="A0A9P7ZIW1"/>
<name>A0A9P7ZIW1_9HYPO</name>
<feature type="domain" description="Hemerythrin-like" evidence="1">
    <location>
        <begin position="82"/>
        <end position="207"/>
    </location>
</feature>
<dbReference type="Proteomes" id="UP000887229">
    <property type="component" value="Unassembled WGS sequence"/>
</dbReference>
<comment type="caution">
    <text evidence="2">The sequence shown here is derived from an EMBL/GenBank/DDBJ whole genome shotgun (WGS) entry which is preliminary data.</text>
</comment>
<dbReference type="InterPro" id="IPR053206">
    <property type="entry name" value="Dimeric_xanthone_biosynth"/>
</dbReference>
<keyword evidence="3" id="KW-1185">Reference proteome</keyword>
<dbReference type="Pfam" id="PF01814">
    <property type="entry name" value="Hemerythrin"/>
    <property type="match status" value="1"/>
</dbReference>
<dbReference type="RefSeq" id="XP_046116744.1">
    <property type="nucleotide sequence ID" value="XM_046263779.1"/>
</dbReference>
<dbReference type="Gene3D" id="1.20.120.520">
    <property type="entry name" value="nmb1532 protein domain like"/>
    <property type="match status" value="1"/>
</dbReference>
<dbReference type="GeneID" id="70294682"/>
<dbReference type="CDD" id="cd12108">
    <property type="entry name" value="Hr-like"/>
    <property type="match status" value="1"/>
</dbReference>
<evidence type="ECO:0000313" key="2">
    <source>
        <dbReference type="EMBL" id="KAG9252820.1"/>
    </source>
</evidence>
<dbReference type="PANTHER" id="PTHR38048">
    <property type="entry name" value="EXPRESSED PROTEIN"/>
    <property type="match status" value="1"/>
</dbReference>
<evidence type="ECO:0000313" key="3">
    <source>
        <dbReference type="Proteomes" id="UP000887229"/>
    </source>
</evidence>